<evidence type="ECO:0000313" key="1">
    <source>
        <dbReference type="EMBL" id="KAK1922924.1"/>
    </source>
</evidence>
<name>A0AAD9CVP1_PAPLA</name>
<proteinExistence type="predicted"/>
<protein>
    <submittedName>
        <fullName evidence="1">Uncharacterized protein</fullName>
    </submittedName>
</protein>
<dbReference type="Proteomes" id="UP001182556">
    <property type="component" value="Unassembled WGS sequence"/>
</dbReference>
<sequence length="230" mass="25005">MSSQSGETTPVPRTVGEEEAFNAWKQSICDRYAVVEREATHTQGDSIPREAVVSRDTAHAAQVQEENNHFGSAKDERDWLLKFGADWFKAGGSVGSLPDNVKDARELSAIVVNEAISVLRIMLTPEAGDFAEEGLADSLSEYLGWGPSSAKGPIFLPISAHTDLPVDVLPEDPKTPYCSTYTATIDFSHWSLSVKSRPNGDQIASEVTCKAKTEFGMQKLGELIAKTCLE</sequence>
<dbReference type="EMBL" id="JAODAN010000007">
    <property type="protein sequence ID" value="KAK1922924.1"/>
    <property type="molecule type" value="Genomic_DNA"/>
</dbReference>
<reference evidence="1" key="1">
    <citation type="submission" date="2023-02" db="EMBL/GenBank/DDBJ databases">
        <title>Identification and recombinant expression of a fungal hydrolase from Papiliotrema laurentii that hydrolyzes apple cutin and clears colloidal polyester polyurethane.</title>
        <authorList>
            <consortium name="DOE Joint Genome Institute"/>
            <person name="Roman V.A."/>
            <person name="Bojanowski C."/>
            <person name="Crable B.R."/>
            <person name="Wagner D.N."/>
            <person name="Hung C.S."/>
            <person name="Nadeau L.J."/>
            <person name="Schratz L."/>
            <person name="Haridas S."/>
            <person name="Pangilinan J."/>
            <person name="Lipzen A."/>
            <person name="Na H."/>
            <person name="Yan M."/>
            <person name="Ng V."/>
            <person name="Grigoriev I.V."/>
            <person name="Spatafora J.W."/>
            <person name="Barlow D."/>
            <person name="Biffinger J."/>
            <person name="Kelley-Loughnane N."/>
            <person name="Varaljay V.A."/>
            <person name="Crookes-Goodson W.J."/>
        </authorList>
    </citation>
    <scope>NUCLEOTIDE SEQUENCE</scope>
    <source>
        <strain evidence="1">5307AH</strain>
    </source>
</reference>
<dbReference type="AlphaFoldDB" id="A0AAD9CVP1"/>
<organism evidence="1 2">
    <name type="scientific">Papiliotrema laurentii</name>
    <name type="common">Cryptococcus laurentii</name>
    <dbReference type="NCBI Taxonomy" id="5418"/>
    <lineage>
        <taxon>Eukaryota</taxon>
        <taxon>Fungi</taxon>
        <taxon>Dikarya</taxon>
        <taxon>Basidiomycota</taxon>
        <taxon>Agaricomycotina</taxon>
        <taxon>Tremellomycetes</taxon>
        <taxon>Tremellales</taxon>
        <taxon>Rhynchogastremaceae</taxon>
        <taxon>Papiliotrema</taxon>
    </lineage>
</organism>
<gene>
    <name evidence="1" type="ORF">DB88DRAFT_529578</name>
</gene>
<evidence type="ECO:0000313" key="2">
    <source>
        <dbReference type="Proteomes" id="UP001182556"/>
    </source>
</evidence>
<accession>A0AAD9CVP1</accession>
<keyword evidence="2" id="KW-1185">Reference proteome</keyword>
<comment type="caution">
    <text evidence="1">The sequence shown here is derived from an EMBL/GenBank/DDBJ whole genome shotgun (WGS) entry which is preliminary data.</text>
</comment>